<dbReference type="Gene3D" id="3.40.1810.10">
    <property type="entry name" value="Transcription factor, MADS-box"/>
    <property type="match status" value="1"/>
</dbReference>
<keyword evidence="3" id="KW-0238">DNA-binding</keyword>
<feature type="domain" description="MADS-box" evidence="8">
    <location>
        <begin position="141"/>
        <end position="201"/>
    </location>
</feature>
<feature type="compositionally biased region" description="Low complexity" evidence="7">
    <location>
        <begin position="433"/>
        <end position="467"/>
    </location>
</feature>
<feature type="compositionally biased region" description="Polar residues" evidence="7">
    <location>
        <begin position="10"/>
        <end position="42"/>
    </location>
</feature>
<gene>
    <name evidence="9" type="ORF">MENT_LOCUS27744</name>
</gene>
<evidence type="ECO:0000259" key="8">
    <source>
        <dbReference type="PROSITE" id="PS50066"/>
    </source>
</evidence>
<dbReference type="OrthoDB" id="2284405at2759"/>
<dbReference type="GO" id="GO:0046983">
    <property type="term" value="F:protein dimerization activity"/>
    <property type="evidence" value="ECO:0007669"/>
    <property type="project" value="InterPro"/>
</dbReference>
<dbReference type="InterPro" id="IPR036879">
    <property type="entry name" value="TF_MADSbox_sf"/>
</dbReference>
<feature type="compositionally biased region" description="Low complexity" evidence="7">
    <location>
        <begin position="335"/>
        <end position="346"/>
    </location>
</feature>
<dbReference type="GO" id="GO:0005634">
    <property type="term" value="C:nucleus"/>
    <property type="evidence" value="ECO:0007669"/>
    <property type="project" value="UniProtKB-SubCell"/>
</dbReference>
<proteinExistence type="predicted"/>
<feature type="compositionally biased region" description="Acidic residues" evidence="7">
    <location>
        <begin position="498"/>
        <end position="513"/>
    </location>
</feature>
<comment type="subcellular location">
    <subcellularLocation>
        <location evidence="1">Nucleus</location>
    </subcellularLocation>
</comment>
<evidence type="ECO:0000256" key="2">
    <source>
        <dbReference type="ARBA" id="ARBA00023015"/>
    </source>
</evidence>
<feature type="compositionally biased region" description="Basic and acidic residues" evidence="7">
    <location>
        <begin position="323"/>
        <end position="333"/>
    </location>
</feature>
<evidence type="ECO:0000256" key="7">
    <source>
        <dbReference type="SAM" id="MobiDB-lite"/>
    </source>
</evidence>
<dbReference type="SUPFAM" id="SSF55455">
    <property type="entry name" value="SRF-like"/>
    <property type="match status" value="1"/>
</dbReference>
<dbReference type="PANTHER" id="PTHR48019">
    <property type="entry name" value="SERUM RESPONSE FACTOR HOMOLOG"/>
    <property type="match status" value="1"/>
</dbReference>
<keyword evidence="5" id="KW-0539">Nucleus</keyword>
<feature type="region of interest" description="Disordered" evidence="7">
    <location>
        <begin position="1"/>
        <end position="91"/>
    </location>
</feature>
<evidence type="ECO:0000256" key="1">
    <source>
        <dbReference type="ARBA" id="ARBA00004123"/>
    </source>
</evidence>
<dbReference type="GO" id="GO:0045944">
    <property type="term" value="P:positive regulation of transcription by RNA polymerase II"/>
    <property type="evidence" value="ECO:0007669"/>
    <property type="project" value="InterPro"/>
</dbReference>
<dbReference type="AlphaFoldDB" id="A0A6V7VLY8"/>
<protein>
    <recommendedName>
        <fullName evidence="6">Serum response factor homolog</fullName>
    </recommendedName>
</protein>
<feature type="region of interest" description="Disordered" evidence="7">
    <location>
        <begin position="497"/>
        <end position="517"/>
    </location>
</feature>
<dbReference type="PROSITE" id="PS50066">
    <property type="entry name" value="MADS_BOX_2"/>
    <property type="match status" value="1"/>
</dbReference>
<organism evidence="9 10">
    <name type="scientific">Meloidogyne enterolobii</name>
    <name type="common">Root-knot nematode worm</name>
    <name type="synonym">Meloidogyne mayaguensis</name>
    <dbReference type="NCBI Taxonomy" id="390850"/>
    <lineage>
        <taxon>Eukaryota</taxon>
        <taxon>Metazoa</taxon>
        <taxon>Ecdysozoa</taxon>
        <taxon>Nematoda</taxon>
        <taxon>Chromadorea</taxon>
        <taxon>Rhabditida</taxon>
        <taxon>Tylenchina</taxon>
        <taxon>Tylenchomorpha</taxon>
        <taxon>Tylenchoidea</taxon>
        <taxon>Meloidogynidae</taxon>
        <taxon>Meloidogyninae</taxon>
        <taxon>Meloidogyne</taxon>
    </lineage>
</organism>
<accession>A0A6V7VLY8</accession>
<dbReference type="Pfam" id="PF00319">
    <property type="entry name" value="SRF-TF"/>
    <property type="match status" value="1"/>
</dbReference>
<evidence type="ECO:0000256" key="5">
    <source>
        <dbReference type="ARBA" id="ARBA00023242"/>
    </source>
</evidence>
<dbReference type="CDD" id="cd00266">
    <property type="entry name" value="MADS_SRF_like"/>
    <property type="match status" value="1"/>
</dbReference>
<dbReference type="SMART" id="SM00432">
    <property type="entry name" value="MADS"/>
    <property type="match status" value="1"/>
</dbReference>
<dbReference type="GO" id="GO:0000981">
    <property type="term" value="F:DNA-binding transcription factor activity, RNA polymerase II-specific"/>
    <property type="evidence" value="ECO:0007669"/>
    <property type="project" value="InterPro"/>
</dbReference>
<dbReference type="PRINTS" id="PR00404">
    <property type="entry name" value="MADSDOMAIN"/>
</dbReference>
<dbReference type="EMBL" id="CAJEWN010000266">
    <property type="protein sequence ID" value="CAD2175976.1"/>
    <property type="molecule type" value="Genomic_DNA"/>
</dbReference>
<name>A0A6V7VLY8_MELEN</name>
<feature type="compositionally biased region" description="Acidic residues" evidence="7">
    <location>
        <begin position="59"/>
        <end position="88"/>
    </location>
</feature>
<dbReference type="GO" id="GO:0000987">
    <property type="term" value="F:cis-regulatory region sequence-specific DNA binding"/>
    <property type="evidence" value="ECO:0007669"/>
    <property type="project" value="InterPro"/>
</dbReference>
<dbReference type="InterPro" id="IPR002100">
    <property type="entry name" value="TF_MADSbox"/>
</dbReference>
<dbReference type="InterPro" id="IPR033897">
    <property type="entry name" value="SRF-like_MADS-box"/>
</dbReference>
<evidence type="ECO:0000313" key="10">
    <source>
        <dbReference type="Proteomes" id="UP000580250"/>
    </source>
</evidence>
<feature type="compositionally biased region" description="Low complexity" evidence="7">
    <location>
        <begin position="383"/>
        <end position="414"/>
    </location>
</feature>
<sequence>MRVKEEPKQETNSTNKLPINEECSSSSSFDPNTKNQQKQFILQSEFEKMLEQLTKQNNEEEENIENGNDEEEEEEEEEEDDGEEEEEEELKRMTSLINNNNTITIPKQKLLNNQQPEEEVRKKRGAGSSNCILLPNGKKTKGRVKIKMEYIGNKLRRYTTFSKRKTGIMKKANELSTLTGTQVLLLVASETGHVYAFATSKLKPMILSEPGKQLIQNCLNATEEQIIDPMPTKTEFTFEPQTLGITTPITPQQQQQLNNPRKRKLVSDLFQINDSSSNNIPLIIPPNIPSNNNSNELKTFCDNKINKQKPTLDELLFSNVEQQRKKIKKEDKPFSSSQSSPNNSHNYLEPVQTFVDSKQQLKTLKEALRAASENRERLHKQQQKQQKTQKQQENNNQNNLQTSSQQQQQQSNNSQQLGAALLPFLLQGLMACSSNSSSTTSTTIPPSPFSNNLLLPSSTTSPSNPSPINKRKHSSLQQQNKQFPPILYQMPQGVVYAADEEEEEKEEEEEGEEENKNNIIKYSNNLIQTSCMAAVCSGVSTSSSTPINCGNDSLFKEENNLTINNSSTGNALQNLLTAGILPLANLTAQQILANALKGGGTTTGGGGGESTSSCNND</sequence>
<dbReference type="FunFam" id="3.40.1810.10:FF:000002">
    <property type="entry name" value="Serum response factor b"/>
    <property type="match status" value="1"/>
</dbReference>
<feature type="region of interest" description="Disordered" evidence="7">
    <location>
        <begin position="323"/>
        <end position="347"/>
    </location>
</feature>
<keyword evidence="2" id="KW-0805">Transcription regulation</keyword>
<keyword evidence="4" id="KW-0804">Transcription</keyword>
<dbReference type="InterPro" id="IPR050142">
    <property type="entry name" value="MADS-box/MEF2_TF"/>
</dbReference>
<evidence type="ECO:0000313" key="9">
    <source>
        <dbReference type="EMBL" id="CAD2175976.1"/>
    </source>
</evidence>
<evidence type="ECO:0000256" key="6">
    <source>
        <dbReference type="ARBA" id="ARBA00069746"/>
    </source>
</evidence>
<evidence type="ECO:0000256" key="4">
    <source>
        <dbReference type="ARBA" id="ARBA00023163"/>
    </source>
</evidence>
<feature type="region of interest" description="Disordered" evidence="7">
    <location>
        <begin position="113"/>
        <end position="134"/>
    </location>
</feature>
<dbReference type="PROSITE" id="PS00350">
    <property type="entry name" value="MADS_BOX_1"/>
    <property type="match status" value="1"/>
</dbReference>
<dbReference type="Proteomes" id="UP000580250">
    <property type="component" value="Unassembled WGS sequence"/>
</dbReference>
<feature type="region of interest" description="Disordered" evidence="7">
    <location>
        <begin position="433"/>
        <end position="478"/>
    </location>
</feature>
<feature type="region of interest" description="Disordered" evidence="7">
    <location>
        <begin position="371"/>
        <end position="414"/>
    </location>
</feature>
<comment type="caution">
    <text evidence="9">The sequence shown here is derived from an EMBL/GenBank/DDBJ whole genome shotgun (WGS) entry which is preliminary data.</text>
</comment>
<reference evidence="9 10" key="1">
    <citation type="submission" date="2020-08" db="EMBL/GenBank/DDBJ databases">
        <authorList>
            <person name="Koutsovoulos G."/>
            <person name="Danchin GJ E."/>
        </authorList>
    </citation>
    <scope>NUCLEOTIDE SEQUENCE [LARGE SCALE GENOMIC DNA]</scope>
</reference>
<evidence type="ECO:0000256" key="3">
    <source>
        <dbReference type="ARBA" id="ARBA00023125"/>
    </source>
</evidence>